<dbReference type="AlphaFoldDB" id="A0A1R3G7F7"/>
<protein>
    <submittedName>
        <fullName evidence="1">Uncharacterized protein</fullName>
    </submittedName>
</protein>
<dbReference type="Proteomes" id="UP000188268">
    <property type="component" value="Unassembled WGS sequence"/>
</dbReference>
<reference evidence="1 2" key="1">
    <citation type="submission" date="2013-09" db="EMBL/GenBank/DDBJ databases">
        <title>Corchorus capsularis genome sequencing.</title>
        <authorList>
            <person name="Alam M."/>
            <person name="Haque M.S."/>
            <person name="Islam M.S."/>
            <person name="Emdad E.M."/>
            <person name="Islam M.M."/>
            <person name="Ahmed B."/>
            <person name="Halim A."/>
            <person name="Hossen Q.M.M."/>
            <person name="Hossain M.Z."/>
            <person name="Ahmed R."/>
            <person name="Khan M.M."/>
            <person name="Islam R."/>
            <person name="Rashid M.M."/>
            <person name="Khan S.A."/>
            <person name="Rahman M.S."/>
            <person name="Alam M."/>
        </authorList>
    </citation>
    <scope>NUCLEOTIDE SEQUENCE [LARGE SCALE GENOMIC DNA]</scope>
    <source>
        <strain evidence="2">cv. CVL-1</strain>
        <tissue evidence="1">Whole seedling</tissue>
    </source>
</reference>
<name>A0A1R3G7F7_COCAP</name>
<keyword evidence="2" id="KW-1185">Reference proteome</keyword>
<evidence type="ECO:0000313" key="2">
    <source>
        <dbReference type="Proteomes" id="UP000188268"/>
    </source>
</evidence>
<sequence length="37" mass="3838">MAGLAQLSSFLYPAVPAIQSESSFLTLASHLNPSDSS</sequence>
<organism evidence="1 2">
    <name type="scientific">Corchorus capsularis</name>
    <name type="common">Jute</name>
    <dbReference type="NCBI Taxonomy" id="210143"/>
    <lineage>
        <taxon>Eukaryota</taxon>
        <taxon>Viridiplantae</taxon>
        <taxon>Streptophyta</taxon>
        <taxon>Embryophyta</taxon>
        <taxon>Tracheophyta</taxon>
        <taxon>Spermatophyta</taxon>
        <taxon>Magnoliopsida</taxon>
        <taxon>eudicotyledons</taxon>
        <taxon>Gunneridae</taxon>
        <taxon>Pentapetalae</taxon>
        <taxon>rosids</taxon>
        <taxon>malvids</taxon>
        <taxon>Malvales</taxon>
        <taxon>Malvaceae</taxon>
        <taxon>Grewioideae</taxon>
        <taxon>Apeibeae</taxon>
        <taxon>Corchorus</taxon>
    </lineage>
</organism>
<accession>A0A1R3G7F7</accession>
<evidence type="ECO:0000313" key="1">
    <source>
        <dbReference type="EMBL" id="OMO53950.1"/>
    </source>
</evidence>
<proteinExistence type="predicted"/>
<comment type="caution">
    <text evidence="1">The sequence shown here is derived from an EMBL/GenBank/DDBJ whole genome shotgun (WGS) entry which is preliminary data.</text>
</comment>
<dbReference type="EMBL" id="AWWV01015072">
    <property type="protein sequence ID" value="OMO53950.1"/>
    <property type="molecule type" value="Genomic_DNA"/>
</dbReference>
<dbReference type="Gramene" id="OMO53950">
    <property type="protein sequence ID" value="OMO53950"/>
    <property type="gene ID" value="CCACVL1_28186"/>
</dbReference>
<gene>
    <name evidence="1" type="ORF">CCACVL1_28186</name>
</gene>